<organism evidence="4 5">
    <name type="scientific">Bifidobacterium merycicum</name>
    <dbReference type="NCBI Taxonomy" id="78345"/>
    <lineage>
        <taxon>Bacteria</taxon>
        <taxon>Bacillati</taxon>
        <taxon>Actinomycetota</taxon>
        <taxon>Actinomycetes</taxon>
        <taxon>Bifidobacteriales</taxon>
        <taxon>Bifidobacteriaceae</taxon>
        <taxon>Bifidobacterium</taxon>
    </lineage>
</organism>
<dbReference type="Gene3D" id="1.10.260.40">
    <property type="entry name" value="lambda repressor-like DNA-binding domains"/>
    <property type="match status" value="1"/>
</dbReference>
<dbReference type="CDD" id="cd00093">
    <property type="entry name" value="HTH_XRE"/>
    <property type="match status" value="1"/>
</dbReference>
<dbReference type="PANTHER" id="PTHR46558:SF11">
    <property type="entry name" value="HTH-TYPE TRANSCRIPTIONAL REGULATOR XRE"/>
    <property type="match status" value="1"/>
</dbReference>
<dbReference type="SMART" id="SM00530">
    <property type="entry name" value="HTH_XRE"/>
    <property type="match status" value="1"/>
</dbReference>
<keyword evidence="2" id="KW-0472">Membrane</keyword>
<feature type="domain" description="HTH cro/C1-type" evidence="3">
    <location>
        <begin position="10"/>
        <end position="64"/>
    </location>
</feature>
<reference evidence="4 5" key="1">
    <citation type="submission" date="2014-03" db="EMBL/GenBank/DDBJ databases">
        <title>Genomics of Bifidobacteria.</title>
        <authorList>
            <person name="Ventura M."/>
            <person name="Milani C."/>
            <person name="Lugli G.A."/>
        </authorList>
    </citation>
    <scope>NUCLEOTIDE SEQUENCE [LARGE SCALE GENOMIC DNA]</scope>
    <source>
        <strain evidence="4 5">LMG 11341</strain>
    </source>
</reference>
<gene>
    <name evidence="4" type="ORF">BMERY_1931</name>
</gene>
<dbReference type="InterPro" id="IPR010982">
    <property type="entry name" value="Lambda_DNA-bd_dom_sf"/>
</dbReference>
<accession>A0A087BBT1</accession>
<evidence type="ECO:0000313" key="4">
    <source>
        <dbReference type="EMBL" id="KFI68481.1"/>
    </source>
</evidence>
<evidence type="ECO:0000256" key="1">
    <source>
        <dbReference type="ARBA" id="ARBA00023125"/>
    </source>
</evidence>
<evidence type="ECO:0000259" key="3">
    <source>
        <dbReference type="PROSITE" id="PS50943"/>
    </source>
</evidence>
<name>A0A087BBT1_9BIFI</name>
<proteinExistence type="predicted"/>
<dbReference type="Pfam" id="PF01381">
    <property type="entry name" value="HTH_3"/>
    <property type="match status" value="1"/>
</dbReference>
<dbReference type="EMBL" id="JGZC01000011">
    <property type="protein sequence ID" value="KFI68481.1"/>
    <property type="molecule type" value="Genomic_DNA"/>
</dbReference>
<sequence length="164" mass="18836">MDQIKTGKFIAYLRKQHNLTQEALGEKLGVTNKTVSRWENANYMPDIEMLQLLSKELNVSVNELLAGEFLSDEEFRKKADENVIAVSKSSAFSLEERKAYFKKKWRKEHTALFVLLGLLLIAAAVLPFVFDRSWLVGLVPLLALVEYGYQNNQMMAYVEHCLYA</sequence>
<dbReference type="PANTHER" id="PTHR46558">
    <property type="entry name" value="TRACRIPTIONAL REGULATORY PROTEIN-RELATED-RELATED"/>
    <property type="match status" value="1"/>
</dbReference>
<dbReference type="RefSeq" id="WP_033521667.1">
    <property type="nucleotide sequence ID" value="NZ_CAMGZS010000004.1"/>
</dbReference>
<dbReference type="STRING" id="78345.BMERY_1931"/>
<dbReference type="InterPro" id="IPR001387">
    <property type="entry name" value="Cro/C1-type_HTH"/>
</dbReference>
<dbReference type="GO" id="GO:0003677">
    <property type="term" value="F:DNA binding"/>
    <property type="evidence" value="ECO:0007669"/>
    <property type="project" value="UniProtKB-KW"/>
</dbReference>
<feature type="transmembrane region" description="Helical" evidence="2">
    <location>
        <begin position="111"/>
        <end position="130"/>
    </location>
</feature>
<evidence type="ECO:0000256" key="2">
    <source>
        <dbReference type="SAM" id="Phobius"/>
    </source>
</evidence>
<evidence type="ECO:0000313" key="5">
    <source>
        <dbReference type="Proteomes" id="UP000029060"/>
    </source>
</evidence>
<keyword evidence="2" id="KW-0812">Transmembrane</keyword>
<dbReference type="eggNOG" id="COG1396">
    <property type="taxonomic scope" value="Bacteria"/>
</dbReference>
<keyword evidence="1" id="KW-0238">DNA-binding</keyword>
<dbReference type="Proteomes" id="UP000029060">
    <property type="component" value="Unassembled WGS sequence"/>
</dbReference>
<keyword evidence="5" id="KW-1185">Reference proteome</keyword>
<dbReference type="SUPFAM" id="SSF47413">
    <property type="entry name" value="lambda repressor-like DNA-binding domains"/>
    <property type="match status" value="1"/>
</dbReference>
<protein>
    <submittedName>
        <fullName evidence="4">Putative transcriptional regulator</fullName>
    </submittedName>
</protein>
<dbReference type="AlphaFoldDB" id="A0A087BBT1"/>
<keyword evidence="2" id="KW-1133">Transmembrane helix</keyword>
<dbReference type="OrthoDB" id="9805856at2"/>
<comment type="caution">
    <text evidence="4">The sequence shown here is derived from an EMBL/GenBank/DDBJ whole genome shotgun (WGS) entry which is preliminary data.</text>
</comment>
<dbReference type="PROSITE" id="PS50943">
    <property type="entry name" value="HTH_CROC1"/>
    <property type="match status" value="1"/>
</dbReference>